<accession>A0ABR2NC63</accession>
<organism evidence="7 8">
    <name type="scientific">Hibiscus sabdariffa</name>
    <name type="common">roselle</name>
    <dbReference type="NCBI Taxonomy" id="183260"/>
    <lineage>
        <taxon>Eukaryota</taxon>
        <taxon>Viridiplantae</taxon>
        <taxon>Streptophyta</taxon>
        <taxon>Embryophyta</taxon>
        <taxon>Tracheophyta</taxon>
        <taxon>Spermatophyta</taxon>
        <taxon>Magnoliopsida</taxon>
        <taxon>eudicotyledons</taxon>
        <taxon>Gunneridae</taxon>
        <taxon>Pentapetalae</taxon>
        <taxon>rosids</taxon>
        <taxon>malvids</taxon>
        <taxon>Malvales</taxon>
        <taxon>Malvaceae</taxon>
        <taxon>Malvoideae</taxon>
        <taxon>Hibiscus</taxon>
    </lineage>
</organism>
<keyword evidence="4" id="KW-0449">Lipoprotein</keyword>
<evidence type="ECO:0000256" key="2">
    <source>
        <dbReference type="ARBA" id="ARBA00022527"/>
    </source>
</evidence>
<dbReference type="Gene3D" id="3.30.200.20">
    <property type="entry name" value="Phosphorylase Kinase, domain 1"/>
    <property type="match status" value="1"/>
</dbReference>
<reference evidence="7 8" key="1">
    <citation type="journal article" date="2024" name="G3 (Bethesda)">
        <title>Genome assembly of Hibiscus sabdariffa L. provides insights into metabolisms of medicinal natural products.</title>
        <authorList>
            <person name="Kim T."/>
        </authorList>
    </citation>
    <scope>NUCLEOTIDE SEQUENCE [LARGE SCALE GENOMIC DNA]</scope>
    <source>
        <strain evidence="7">TK-2024</strain>
        <tissue evidence="7">Old leaves</tissue>
    </source>
</reference>
<dbReference type="PANTHER" id="PTHR47985:SF37">
    <property type="entry name" value="PROTEIN KINASE SUPERFAMILY PROTEIN"/>
    <property type="match status" value="1"/>
</dbReference>
<dbReference type="PROSITE" id="PS50011">
    <property type="entry name" value="PROTEIN_KINASE_DOM"/>
    <property type="match status" value="1"/>
</dbReference>
<keyword evidence="3" id="KW-0472">Membrane</keyword>
<evidence type="ECO:0000256" key="5">
    <source>
        <dbReference type="PROSITE-ProRule" id="PRU10141"/>
    </source>
</evidence>
<dbReference type="Gene3D" id="1.10.510.10">
    <property type="entry name" value="Transferase(Phosphotransferase) domain 1"/>
    <property type="match status" value="1"/>
</dbReference>
<feature type="domain" description="Protein kinase" evidence="6">
    <location>
        <begin position="77"/>
        <end position="273"/>
    </location>
</feature>
<gene>
    <name evidence="7" type="ORF">V6N11_044595</name>
</gene>
<dbReference type="InterPro" id="IPR000719">
    <property type="entry name" value="Prot_kinase_dom"/>
</dbReference>
<dbReference type="Proteomes" id="UP001396334">
    <property type="component" value="Unassembled WGS sequence"/>
</dbReference>
<dbReference type="InterPro" id="IPR011009">
    <property type="entry name" value="Kinase-like_dom_sf"/>
</dbReference>
<evidence type="ECO:0000256" key="3">
    <source>
        <dbReference type="ARBA" id="ARBA00023136"/>
    </source>
</evidence>
<proteinExistence type="predicted"/>
<evidence type="ECO:0000313" key="7">
    <source>
        <dbReference type="EMBL" id="KAK8973622.1"/>
    </source>
</evidence>
<evidence type="ECO:0000256" key="4">
    <source>
        <dbReference type="ARBA" id="ARBA00023288"/>
    </source>
</evidence>
<dbReference type="PANTHER" id="PTHR47985">
    <property type="entry name" value="OS07G0668900 PROTEIN"/>
    <property type="match status" value="1"/>
</dbReference>
<comment type="subcellular location">
    <subcellularLocation>
        <location evidence="1">Cell membrane</location>
        <topology evidence="1">Lipid-anchor</topology>
    </subcellularLocation>
</comment>
<evidence type="ECO:0000313" key="8">
    <source>
        <dbReference type="Proteomes" id="UP001396334"/>
    </source>
</evidence>
<protein>
    <recommendedName>
        <fullName evidence="6">Protein kinase domain-containing protein</fullName>
    </recommendedName>
</protein>
<name>A0ABR2NC63_9ROSI</name>
<dbReference type="InterPro" id="IPR017441">
    <property type="entry name" value="Protein_kinase_ATP_BS"/>
</dbReference>
<sequence length="273" mass="30309">MSWLSCCRAEVHHCNVPCKKKLIVGKPIHNGKSLRHVNQIADDSKHKMVEEIRRIGKAKVLASIFTFRELSAATNNFNPNRLIGEGGFGRVYQGYIEAVDQVVAVKQLDRNGMQGSGEFFSEVLMLNLAPGQQPLDWNTRMKIAVGAAKGLDFGVVLLELISGRRVIDLNRPTEEQNLIAWAEPLLKDRQKFTLMVDPLLKGNYPVKGLCQALAVAAICLKKDAETRAMMADVVTAIEFLARPKDNEIIDAEFQVNSSVLAKSLKEESIELPD</sequence>
<feature type="binding site" evidence="5">
    <location>
        <position position="106"/>
    </location>
    <ligand>
        <name>ATP</name>
        <dbReference type="ChEBI" id="CHEBI:30616"/>
    </ligand>
</feature>
<comment type="caution">
    <text evidence="7">The sequence shown here is derived from an EMBL/GenBank/DDBJ whole genome shotgun (WGS) entry which is preliminary data.</text>
</comment>
<dbReference type="SUPFAM" id="SSF56112">
    <property type="entry name" value="Protein kinase-like (PK-like)"/>
    <property type="match status" value="1"/>
</dbReference>
<keyword evidence="2" id="KW-0723">Serine/threonine-protein kinase</keyword>
<keyword evidence="5" id="KW-0067">ATP-binding</keyword>
<keyword evidence="2" id="KW-0418">Kinase</keyword>
<keyword evidence="8" id="KW-1185">Reference proteome</keyword>
<keyword evidence="5" id="KW-0547">Nucleotide-binding</keyword>
<evidence type="ECO:0000256" key="1">
    <source>
        <dbReference type="ARBA" id="ARBA00004193"/>
    </source>
</evidence>
<evidence type="ECO:0000259" key="6">
    <source>
        <dbReference type="PROSITE" id="PS50011"/>
    </source>
</evidence>
<dbReference type="EMBL" id="JBBPBN010000182">
    <property type="protein sequence ID" value="KAK8973622.1"/>
    <property type="molecule type" value="Genomic_DNA"/>
</dbReference>
<keyword evidence="2" id="KW-0808">Transferase</keyword>
<dbReference type="PROSITE" id="PS00107">
    <property type="entry name" value="PROTEIN_KINASE_ATP"/>
    <property type="match status" value="1"/>
</dbReference>